<name>U2DV65_9BACE</name>
<dbReference type="PATRIC" id="fig|1321819.3.peg.1479"/>
<organism evidence="1 2">
    <name type="scientific">Bacteroides pyogenes F0041</name>
    <dbReference type="NCBI Taxonomy" id="1321819"/>
    <lineage>
        <taxon>Bacteria</taxon>
        <taxon>Pseudomonadati</taxon>
        <taxon>Bacteroidota</taxon>
        <taxon>Bacteroidia</taxon>
        <taxon>Bacteroidales</taxon>
        <taxon>Bacteroidaceae</taxon>
        <taxon>Bacteroides</taxon>
    </lineage>
</organism>
<comment type="caution">
    <text evidence="1">The sequence shown here is derived from an EMBL/GenBank/DDBJ whole genome shotgun (WGS) entry which is preliminary data.</text>
</comment>
<accession>U2DV65</accession>
<evidence type="ECO:0000313" key="1">
    <source>
        <dbReference type="EMBL" id="ERI85537.1"/>
    </source>
</evidence>
<protein>
    <submittedName>
        <fullName evidence="1">Uncharacterized protein</fullName>
    </submittedName>
</protein>
<gene>
    <name evidence="1" type="ORF">HMPREF1981_01609</name>
</gene>
<dbReference type="EMBL" id="AWSV01000088">
    <property type="protein sequence ID" value="ERI85537.1"/>
    <property type="molecule type" value="Genomic_DNA"/>
</dbReference>
<dbReference type="RefSeq" id="WP_021645022.1">
    <property type="nucleotide sequence ID" value="NZ_KE993093.1"/>
</dbReference>
<dbReference type="AlphaFoldDB" id="U2DV65"/>
<dbReference type="Proteomes" id="UP000016496">
    <property type="component" value="Unassembled WGS sequence"/>
</dbReference>
<evidence type="ECO:0000313" key="2">
    <source>
        <dbReference type="Proteomes" id="UP000016496"/>
    </source>
</evidence>
<dbReference type="HOGENOM" id="CLU_3095722_0_0_10"/>
<proteinExistence type="predicted"/>
<reference evidence="1 2" key="1">
    <citation type="submission" date="2013-08" db="EMBL/GenBank/DDBJ databases">
        <authorList>
            <person name="Weinstock G."/>
            <person name="Sodergren E."/>
            <person name="Wylie T."/>
            <person name="Fulton L."/>
            <person name="Fulton R."/>
            <person name="Fronick C."/>
            <person name="O'Laughlin M."/>
            <person name="Godfrey J."/>
            <person name="Miner T."/>
            <person name="Herter B."/>
            <person name="Appelbaum E."/>
            <person name="Cordes M."/>
            <person name="Lek S."/>
            <person name="Wollam A."/>
            <person name="Pepin K.H."/>
            <person name="Palsikar V.B."/>
            <person name="Mitreva M."/>
            <person name="Wilson R.K."/>
        </authorList>
    </citation>
    <scope>NUCLEOTIDE SEQUENCE [LARGE SCALE GENOMIC DNA]</scope>
    <source>
        <strain evidence="1 2">F0041</strain>
    </source>
</reference>
<sequence length="51" mass="5802">MHKNKLYHPNTTAFFRFFHFTPPIYAAGTIHHTPTGMADVKENGTPEQLTS</sequence>